<accession>A0A0L8FXM1</accession>
<dbReference type="AlphaFoldDB" id="A0A0L8FXM1"/>
<dbReference type="EMBL" id="KQ425538">
    <property type="protein sequence ID" value="KOF69329.1"/>
    <property type="molecule type" value="Genomic_DNA"/>
</dbReference>
<sequence length="55" mass="6620">MLAHKSIHIIITRYCTTQPKTEHYMTKTSFNINSHGKPEYFKMKQSICKKQWTFL</sequence>
<gene>
    <name evidence="1" type="ORF">OCBIM_22005173mg</name>
</gene>
<reference evidence="1" key="1">
    <citation type="submission" date="2015-07" db="EMBL/GenBank/DDBJ databases">
        <title>MeaNS - Measles Nucleotide Surveillance Program.</title>
        <authorList>
            <person name="Tran T."/>
            <person name="Druce J."/>
        </authorList>
    </citation>
    <scope>NUCLEOTIDE SEQUENCE</scope>
    <source>
        <strain evidence="1">UCB-OBI-ISO-001</strain>
        <tissue evidence="1">Gonad</tissue>
    </source>
</reference>
<name>A0A0L8FXM1_OCTBM</name>
<proteinExistence type="predicted"/>
<protein>
    <submittedName>
        <fullName evidence="1">Uncharacterized protein</fullName>
    </submittedName>
</protein>
<evidence type="ECO:0000313" key="1">
    <source>
        <dbReference type="EMBL" id="KOF69329.1"/>
    </source>
</evidence>
<organism evidence="1">
    <name type="scientific">Octopus bimaculoides</name>
    <name type="common">California two-spotted octopus</name>
    <dbReference type="NCBI Taxonomy" id="37653"/>
    <lineage>
        <taxon>Eukaryota</taxon>
        <taxon>Metazoa</taxon>
        <taxon>Spiralia</taxon>
        <taxon>Lophotrochozoa</taxon>
        <taxon>Mollusca</taxon>
        <taxon>Cephalopoda</taxon>
        <taxon>Coleoidea</taxon>
        <taxon>Octopodiformes</taxon>
        <taxon>Octopoda</taxon>
        <taxon>Incirrata</taxon>
        <taxon>Octopodidae</taxon>
        <taxon>Octopus</taxon>
    </lineage>
</organism>